<gene>
    <name evidence="6" type="ORF">AN218_24390</name>
</gene>
<organism evidence="6 7">
    <name type="scientific">Streptomyces nanshensis</name>
    <dbReference type="NCBI Taxonomy" id="518642"/>
    <lineage>
        <taxon>Bacteria</taxon>
        <taxon>Bacillati</taxon>
        <taxon>Actinomycetota</taxon>
        <taxon>Actinomycetes</taxon>
        <taxon>Kitasatosporales</taxon>
        <taxon>Streptomycetaceae</taxon>
        <taxon>Streptomyces</taxon>
    </lineage>
</organism>
<evidence type="ECO:0000256" key="2">
    <source>
        <dbReference type="ARBA" id="ARBA00022630"/>
    </source>
</evidence>
<protein>
    <recommendedName>
        <fullName evidence="5">FAD-binding domain-containing protein</fullName>
    </recommendedName>
</protein>
<dbReference type="Gene3D" id="3.50.50.60">
    <property type="entry name" value="FAD/NAD(P)-binding domain"/>
    <property type="match status" value="2"/>
</dbReference>
<dbReference type="Gene3D" id="3.30.70.2450">
    <property type="match status" value="1"/>
</dbReference>
<feature type="domain" description="FAD-binding" evidence="5">
    <location>
        <begin position="371"/>
        <end position="459"/>
    </location>
</feature>
<evidence type="ECO:0000256" key="3">
    <source>
        <dbReference type="ARBA" id="ARBA00022827"/>
    </source>
</evidence>
<dbReference type="InterPro" id="IPR002938">
    <property type="entry name" value="FAD-bd"/>
</dbReference>
<dbReference type="EMBL" id="LJGW01000393">
    <property type="protein sequence ID" value="OEV08925.1"/>
    <property type="molecule type" value="Genomic_DNA"/>
</dbReference>
<dbReference type="InterPro" id="IPR050641">
    <property type="entry name" value="RIFMO-like"/>
</dbReference>
<evidence type="ECO:0000256" key="1">
    <source>
        <dbReference type="ARBA" id="ARBA00001974"/>
    </source>
</evidence>
<feature type="compositionally biased region" description="Low complexity" evidence="4">
    <location>
        <begin position="192"/>
        <end position="218"/>
    </location>
</feature>
<feature type="domain" description="FAD-binding" evidence="5">
    <location>
        <begin position="229"/>
        <end position="268"/>
    </location>
</feature>
<reference evidence="6 7" key="1">
    <citation type="journal article" date="2016" name="Front. Microbiol.">
        <title>Comparative Genomics Analysis of Streptomyces Species Reveals Their Adaptation to the Marine Environment and Their Diversity at the Genomic Level.</title>
        <authorList>
            <person name="Tian X."/>
            <person name="Zhang Z."/>
            <person name="Yang T."/>
            <person name="Chen M."/>
            <person name="Li J."/>
            <person name="Chen F."/>
            <person name="Yang J."/>
            <person name="Li W."/>
            <person name="Zhang B."/>
            <person name="Zhang Z."/>
            <person name="Wu J."/>
            <person name="Zhang C."/>
            <person name="Long L."/>
            <person name="Xiao J."/>
        </authorList>
    </citation>
    <scope>NUCLEOTIDE SEQUENCE [LARGE SCALE GENOMIC DNA]</scope>
    <source>
        <strain evidence="6 7">SCSIO 10429</strain>
    </source>
</reference>
<dbReference type="InterPro" id="IPR036188">
    <property type="entry name" value="FAD/NAD-bd_sf"/>
</dbReference>
<sequence>MVIVGAGPTGLALSLALARFGVPSLVLDNTDGDVTVRAARSCVLRPDTASWVGALTAPHASVPAAGWTRWSTRRRRQLVHEVELTDETTPQHVEQHALERGLRDALARERLAHVVTRGHVDIIEQDATGVTAHTRPRGSAGPGGTVGTAAGEDDSGDGTAANGTGTDGGHGYGTYGTGAYDAGTSGSGAHGSGMSSSGADAARAVPAVAGERGRTGARNTGGRGGTWWRGSYLVGCDGARSTVRKLLGVRFAGRTAVERHAVAALRAELPWDEQALLHRELGAGSGAGRKGGVGGVQTEVTARPLPDGMWRLDWLLPPRGELVTPEALLERIHATLGHWYEGDEGSQGGGTAAGAGGGGVDGGVDGGAYELLDTGVYTAHQRLARRWRVERTFLAGDAAHLVGALGVQSVDEGLRDAANLAWKLALAWHEANGVRGPRVDRDALDVLLDSYESERRGAVGARLRAVDQALPLVRRDGGGLRSLLPGGGARTPLELLTDGHLGRGLLGAPAAYRRTPLTPARDAVETIPVDTPPGAPVEDVPVIALDGERGRLRGQLCASGAELLVLLVAPGTAVWDSRHWLSAGMMPELAAAVDSLPLNATLLVTENYPGAAPHTVLVIRPDGHLVAALPGPRSAHLHACAHAIRGGTLPQNLPATRGEG</sequence>
<feature type="region of interest" description="Disordered" evidence="4">
    <location>
        <begin position="126"/>
        <end position="169"/>
    </location>
</feature>
<feature type="region of interest" description="Disordered" evidence="4">
    <location>
        <begin position="186"/>
        <end position="222"/>
    </location>
</feature>
<evidence type="ECO:0000313" key="7">
    <source>
        <dbReference type="Proteomes" id="UP000176005"/>
    </source>
</evidence>
<name>A0A1E7KYE9_9ACTN</name>
<dbReference type="Proteomes" id="UP000176005">
    <property type="component" value="Unassembled WGS sequence"/>
</dbReference>
<dbReference type="AlphaFoldDB" id="A0A1E7KYE9"/>
<evidence type="ECO:0000256" key="4">
    <source>
        <dbReference type="SAM" id="MobiDB-lite"/>
    </source>
</evidence>
<proteinExistence type="predicted"/>
<comment type="caution">
    <text evidence="6">The sequence shown here is derived from an EMBL/GenBank/DDBJ whole genome shotgun (WGS) entry which is preliminary data.</text>
</comment>
<comment type="cofactor">
    <cofactor evidence="1">
        <name>FAD</name>
        <dbReference type="ChEBI" id="CHEBI:57692"/>
    </cofactor>
</comment>
<keyword evidence="2" id="KW-0285">Flavoprotein</keyword>
<dbReference type="PANTHER" id="PTHR43004">
    <property type="entry name" value="TRK SYSTEM POTASSIUM UPTAKE PROTEIN"/>
    <property type="match status" value="1"/>
</dbReference>
<dbReference type="SUPFAM" id="SSF51905">
    <property type="entry name" value="FAD/NAD(P)-binding domain"/>
    <property type="match status" value="2"/>
</dbReference>
<accession>A0A1E7KYE9</accession>
<evidence type="ECO:0000313" key="6">
    <source>
        <dbReference type="EMBL" id="OEV08925.1"/>
    </source>
</evidence>
<dbReference type="Pfam" id="PF01494">
    <property type="entry name" value="FAD_binding_3"/>
    <property type="match status" value="3"/>
</dbReference>
<dbReference type="PATRIC" id="fig|518642.10.peg.5756"/>
<dbReference type="GO" id="GO:0071949">
    <property type="term" value="F:FAD binding"/>
    <property type="evidence" value="ECO:0007669"/>
    <property type="project" value="InterPro"/>
</dbReference>
<dbReference type="PANTHER" id="PTHR43004:SF19">
    <property type="entry name" value="BINDING MONOOXYGENASE, PUTATIVE (JCVI)-RELATED"/>
    <property type="match status" value="1"/>
</dbReference>
<dbReference type="PRINTS" id="PR00420">
    <property type="entry name" value="RNGMNOXGNASE"/>
</dbReference>
<feature type="domain" description="FAD-binding" evidence="5">
    <location>
        <begin position="2"/>
        <end position="137"/>
    </location>
</feature>
<dbReference type="GO" id="GO:0016709">
    <property type="term" value="F:oxidoreductase activity, acting on paired donors, with incorporation or reduction of molecular oxygen, NAD(P)H as one donor, and incorporation of one atom of oxygen"/>
    <property type="evidence" value="ECO:0007669"/>
    <property type="project" value="UniProtKB-ARBA"/>
</dbReference>
<keyword evidence="7" id="KW-1185">Reference proteome</keyword>
<keyword evidence="3" id="KW-0274">FAD</keyword>
<evidence type="ECO:0000259" key="5">
    <source>
        <dbReference type="Pfam" id="PF01494"/>
    </source>
</evidence>